<evidence type="ECO:0000313" key="3">
    <source>
        <dbReference type="EMBL" id="AXC11636.1"/>
    </source>
</evidence>
<dbReference type="KEGG" id="abas:ACPOL_2312"/>
<dbReference type="Pfam" id="PF00364">
    <property type="entry name" value="Biotin_lipoyl"/>
    <property type="match status" value="1"/>
</dbReference>
<keyword evidence="1" id="KW-0092">Biotin</keyword>
<sequence length="187" mass="20339">MEPLPLSDESSSTSGAGTTTTLEIEIEGAQRLLQLRTDLVDGSYDVLLDGQLIHAEARMIRPGILSLLVNGHAYRCLLDESAEETSVQLEGRRYLFRAEDLRSLSTRRKKHSPTGGIQTIKAPMPGRIIRVLVGAGEHVVAQQALVAIEAMKMQNELKASRAGKVIEVRIEAGATVRAGETLVRIES</sequence>
<dbReference type="InterPro" id="IPR011053">
    <property type="entry name" value="Single_hybrid_motif"/>
</dbReference>
<keyword evidence="4" id="KW-1185">Reference proteome</keyword>
<dbReference type="SUPFAM" id="SSF51230">
    <property type="entry name" value="Single hybrid motif"/>
    <property type="match status" value="1"/>
</dbReference>
<reference evidence="3 4" key="1">
    <citation type="journal article" date="2018" name="Front. Microbiol.">
        <title>Hydrolytic Capabilities as a Key to Environmental Success: Chitinolytic and Cellulolytic Acidobacteria From Acidic Sub-arctic Soils and Boreal Peatlands.</title>
        <authorList>
            <person name="Belova S.E."/>
            <person name="Ravin N.V."/>
            <person name="Pankratov T.A."/>
            <person name="Rakitin A.L."/>
            <person name="Ivanova A.A."/>
            <person name="Beletsky A.V."/>
            <person name="Mardanov A.V."/>
            <person name="Sinninghe Damste J.S."/>
            <person name="Dedysh S.N."/>
        </authorList>
    </citation>
    <scope>NUCLEOTIDE SEQUENCE [LARGE SCALE GENOMIC DNA]</scope>
    <source>
        <strain evidence="3 4">SBC82</strain>
    </source>
</reference>
<dbReference type="InterPro" id="IPR000089">
    <property type="entry name" value="Biotin_lipoyl"/>
</dbReference>
<evidence type="ECO:0000259" key="2">
    <source>
        <dbReference type="PROSITE" id="PS50968"/>
    </source>
</evidence>
<dbReference type="EMBL" id="CP030840">
    <property type="protein sequence ID" value="AXC11636.1"/>
    <property type="molecule type" value="Genomic_DNA"/>
</dbReference>
<evidence type="ECO:0000313" key="4">
    <source>
        <dbReference type="Proteomes" id="UP000253606"/>
    </source>
</evidence>
<dbReference type="PANTHER" id="PTHR45266:SF3">
    <property type="entry name" value="OXALOACETATE DECARBOXYLASE ALPHA CHAIN"/>
    <property type="match status" value="1"/>
</dbReference>
<dbReference type="Proteomes" id="UP000253606">
    <property type="component" value="Chromosome"/>
</dbReference>
<feature type="domain" description="Lipoyl-binding" evidence="2">
    <location>
        <begin position="117"/>
        <end position="186"/>
    </location>
</feature>
<name>A0A2Z5FZ57_9BACT</name>
<dbReference type="InterPro" id="IPR050709">
    <property type="entry name" value="Biotin_Carboxyl_Carrier/Decarb"/>
</dbReference>
<organism evidence="3 4">
    <name type="scientific">Acidisarcina polymorpha</name>
    <dbReference type="NCBI Taxonomy" id="2211140"/>
    <lineage>
        <taxon>Bacteria</taxon>
        <taxon>Pseudomonadati</taxon>
        <taxon>Acidobacteriota</taxon>
        <taxon>Terriglobia</taxon>
        <taxon>Terriglobales</taxon>
        <taxon>Acidobacteriaceae</taxon>
        <taxon>Acidisarcina</taxon>
    </lineage>
</organism>
<protein>
    <submittedName>
        <fullName evidence="3">Biotin carboxyl carrier protein of acetyl-CoA carboxylase</fullName>
    </submittedName>
</protein>
<accession>A0A2Z5FZ57</accession>
<gene>
    <name evidence="3" type="ORF">ACPOL_2312</name>
</gene>
<dbReference type="PANTHER" id="PTHR45266">
    <property type="entry name" value="OXALOACETATE DECARBOXYLASE ALPHA CHAIN"/>
    <property type="match status" value="1"/>
</dbReference>
<proteinExistence type="predicted"/>
<dbReference type="CDD" id="cd06850">
    <property type="entry name" value="biotinyl_domain"/>
    <property type="match status" value="1"/>
</dbReference>
<dbReference type="PROSITE" id="PS50968">
    <property type="entry name" value="BIOTINYL_LIPOYL"/>
    <property type="match status" value="1"/>
</dbReference>
<evidence type="ECO:0000256" key="1">
    <source>
        <dbReference type="ARBA" id="ARBA00023267"/>
    </source>
</evidence>
<dbReference type="AlphaFoldDB" id="A0A2Z5FZ57"/>
<dbReference type="Gene3D" id="2.40.50.100">
    <property type="match status" value="1"/>
</dbReference>